<feature type="transmembrane region" description="Helical" evidence="1">
    <location>
        <begin position="246"/>
        <end position="263"/>
    </location>
</feature>
<keyword evidence="1" id="KW-0472">Membrane</keyword>
<feature type="transmembrane region" description="Helical" evidence="1">
    <location>
        <begin position="158"/>
        <end position="181"/>
    </location>
</feature>
<evidence type="ECO:0000313" key="2">
    <source>
        <dbReference type="EMBL" id="TGJ82481.1"/>
    </source>
</evidence>
<evidence type="ECO:0000256" key="1">
    <source>
        <dbReference type="SAM" id="Phobius"/>
    </source>
</evidence>
<accession>A0A4Z0YSW9</accession>
<feature type="transmembrane region" description="Helical" evidence="1">
    <location>
        <begin position="187"/>
        <end position="206"/>
    </location>
</feature>
<dbReference type="EMBL" id="SKBN01000127">
    <property type="protein sequence ID" value="TGJ82481.1"/>
    <property type="molecule type" value="Genomic_DNA"/>
</dbReference>
<dbReference type="PANTHER" id="PTHR37488">
    <property type="entry name" value="DUF1275 DOMAIN-CONTAINING PROTEIN"/>
    <property type="match status" value="1"/>
</dbReference>
<evidence type="ECO:0008006" key="4">
    <source>
        <dbReference type="Google" id="ProtNLM"/>
    </source>
</evidence>
<dbReference type="Proteomes" id="UP000297716">
    <property type="component" value="Unassembled WGS sequence"/>
</dbReference>
<evidence type="ECO:0000313" key="3">
    <source>
        <dbReference type="Proteomes" id="UP000297716"/>
    </source>
</evidence>
<dbReference type="AlphaFoldDB" id="A0A4Z0YSW9"/>
<dbReference type="Pfam" id="PF06912">
    <property type="entry name" value="DUF1275"/>
    <property type="match status" value="1"/>
</dbReference>
<keyword evidence="3" id="KW-1185">Reference proteome</keyword>
<dbReference type="PANTHER" id="PTHR37488:SF2">
    <property type="entry name" value="DUF1275 DOMAIN-CONTAINING PROTEIN"/>
    <property type="match status" value="1"/>
</dbReference>
<protein>
    <recommendedName>
        <fullName evidence="4">DUF1275 domain protein</fullName>
    </recommendedName>
</protein>
<reference evidence="2 3" key="1">
    <citation type="submission" date="2019-03" db="EMBL/GenBank/DDBJ databases">
        <title>Draft genome sequence of Xylaria hypoxylon DSM 108379, a ubiquitous saprotrophic-parasitic fungi on hardwood.</title>
        <authorList>
            <person name="Buettner E."/>
            <person name="Leonhardt S."/>
            <person name="Gebauer A.M."/>
            <person name="Liers C."/>
            <person name="Hofrichter M."/>
            <person name="Kellner H."/>
        </authorList>
    </citation>
    <scope>NUCLEOTIDE SEQUENCE [LARGE SCALE GENOMIC DNA]</scope>
    <source>
        <strain evidence="2 3">DSM 108379</strain>
    </source>
</reference>
<name>A0A4Z0YSW9_9PEZI</name>
<keyword evidence="1" id="KW-0812">Transmembrane</keyword>
<dbReference type="InterPro" id="IPR010699">
    <property type="entry name" value="DUF1275"/>
</dbReference>
<sequence>MSEKTSAIADYPVRGPEGDVELLNLNSPENKSITSRAWRHMVEDIPVELVDKRKDMARLYCHAFNFSSYVLPLVVDDMLMIQHFSCTGIQDAVSFPDYHCFASNQTGNTVFLFVALILPWLDGDNFYVPNVGAALGFFLLGGWVTGQAGRIVGPCMRLWLVCCNLIQTILVFVAAALQFRYGVMPQGPMAVIVVGLLAFASGSQVVQSRSMKMTEISTAMATAAWVDLIIDPKIFHVHNRPRTRRVMFLLALAGGSLLGAGIYRAAGSAVAVLISAAGKLVVTIMYLFNGADKPRKTDGDENC</sequence>
<feature type="transmembrane region" description="Helical" evidence="1">
    <location>
        <begin position="59"/>
        <end position="75"/>
    </location>
</feature>
<gene>
    <name evidence="2" type="ORF">E0Z10_g6292</name>
</gene>
<comment type="caution">
    <text evidence="2">The sequence shown here is derived from an EMBL/GenBank/DDBJ whole genome shotgun (WGS) entry which is preliminary data.</text>
</comment>
<feature type="transmembrane region" description="Helical" evidence="1">
    <location>
        <begin position="126"/>
        <end position="146"/>
    </location>
</feature>
<feature type="transmembrane region" description="Helical" evidence="1">
    <location>
        <begin position="269"/>
        <end position="288"/>
    </location>
</feature>
<keyword evidence="1" id="KW-1133">Transmembrane helix</keyword>
<proteinExistence type="predicted"/>
<dbReference type="OrthoDB" id="5223589at2759"/>
<organism evidence="2 3">
    <name type="scientific">Xylaria hypoxylon</name>
    <dbReference type="NCBI Taxonomy" id="37992"/>
    <lineage>
        <taxon>Eukaryota</taxon>
        <taxon>Fungi</taxon>
        <taxon>Dikarya</taxon>
        <taxon>Ascomycota</taxon>
        <taxon>Pezizomycotina</taxon>
        <taxon>Sordariomycetes</taxon>
        <taxon>Xylariomycetidae</taxon>
        <taxon>Xylariales</taxon>
        <taxon>Xylariaceae</taxon>
        <taxon>Xylaria</taxon>
    </lineage>
</organism>